<reference evidence="2 3" key="1">
    <citation type="journal article" date="2007" name="Science">
        <title>The Fusarium graminearum genome reveals a link between localized polymorphism and pathogen specialization.</title>
        <authorList>
            <person name="Cuomo C.A."/>
            <person name="Gueldener U."/>
            <person name="Xu J.-R."/>
            <person name="Trail F."/>
            <person name="Turgeon B.G."/>
            <person name="Di Pietro A."/>
            <person name="Walton J.D."/>
            <person name="Ma L.-J."/>
            <person name="Baker S.E."/>
            <person name="Rep M."/>
            <person name="Adam G."/>
            <person name="Antoniw J."/>
            <person name="Baldwin T."/>
            <person name="Calvo S.E."/>
            <person name="Chang Y.-L."/>
            <person name="DeCaprio D."/>
            <person name="Gale L.R."/>
            <person name="Gnerre S."/>
            <person name="Goswami R.S."/>
            <person name="Hammond-Kosack K."/>
            <person name="Harris L.J."/>
            <person name="Hilburn K."/>
            <person name="Kennell J.C."/>
            <person name="Kroken S."/>
            <person name="Magnuson J.K."/>
            <person name="Mannhaupt G."/>
            <person name="Mauceli E.W."/>
            <person name="Mewes H.-W."/>
            <person name="Mitterbauer R."/>
            <person name="Muehlbauer G."/>
            <person name="Muensterkoetter M."/>
            <person name="Nelson D."/>
            <person name="O'Donnell K."/>
            <person name="Ouellet T."/>
            <person name="Qi W."/>
            <person name="Quesneville H."/>
            <person name="Roncero M.I.G."/>
            <person name="Seong K.-Y."/>
            <person name="Tetko I.V."/>
            <person name="Urban M."/>
            <person name="Waalwijk C."/>
            <person name="Ward T.J."/>
            <person name="Yao J."/>
            <person name="Birren B.W."/>
            <person name="Kistler H.C."/>
        </authorList>
    </citation>
    <scope>NUCLEOTIDE SEQUENCE [LARGE SCALE GENOMIC DNA]</scope>
    <source>
        <strain evidence="3">ATCC MYA-4620 / CBS 123657 / FGSC 9075 / NRRL 31084 / PH-1</strain>
        <strain evidence="2">PH-1 / ATCC MYA-4620 / FGSC 9075 / NRRL 31084</strain>
    </source>
</reference>
<accession>A0A0E0SM72</accession>
<evidence type="ECO:0000313" key="1">
    <source>
        <dbReference type="EMBL" id="CEF87535.1"/>
    </source>
</evidence>
<keyword evidence="3" id="KW-1185">Reference proteome</keyword>
<reference evidence="1 3" key="3">
    <citation type="journal article" date="2015" name="BMC Genomics">
        <title>The completed genome sequence of the pathogenic ascomycete fungus Fusarium graminearum.</title>
        <authorList>
            <person name="King R."/>
            <person name="Urban M."/>
            <person name="Hammond-Kosack M.C."/>
            <person name="Hassani-Pak K."/>
            <person name="Hammond-Kosack K.E."/>
        </authorList>
    </citation>
    <scope>NUCLEOTIDE SEQUENCE [LARGE SCALE GENOMIC DNA]</scope>
    <source>
        <strain evidence="3">ATCC MYA-4620 / CBS 123657 / FGSC 9075 / NRRL 31084 / PH-1</strain>
        <strain evidence="1">PH-1</strain>
    </source>
</reference>
<accession>A0A098E0A2</accession>
<protein>
    <submittedName>
        <fullName evidence="1">Chromosome 3, complete genome</fullName>
    </submittedName>
</protein>
<dbReference type="InParanoid" id="A0A098E0A2"/>
<organism evidence="1 3">
    <name type="scientific">Gibberella zeae (strain ATCC MYA-4620 / CBS 123657 / FGSC 9075 / NRRL 31084 / PH-1)</name>
    <name type="common">Wheat head blight fungus</name>
    <name type="synonym">Fusarium graminearum</name>
    <dbReference type="NCBI Taxonomy" id="229533"/>
    <lineage>
        <taxon>Eukaryota</taxon>
        <taxon>Fungi</taxon>
        <taxon>Dikarya</taxon>
        <taxon>Ascomycota</taxon>
        <taxon>Pezizomycotina</taxon>
        <taxon>Sordariomycetes</taxon>
        <taxon>Hypocreomycetidae</taxon>
        <taxon>Hypocreales</taxon>
        <taxon>Nectriaceae</taxon>
        <taxon>Fusarium</taxon>
    </lineage>
</organism>
<proteinExistence type="predicted"/>
<dbReference type="AlphaFoldDB" id="A0A098E0A2"/>
<reference evidence="2" key="4">
    <citation type="submission" date="2017-01" db="UniProtKB">
        <authorList>
            <consortium name="EnsemblFungi"/>
        </authorList>
    </citation>
    <scope>IDENTIFICATION</scope>
    <source>
        <strain evidence="2">PH-1 / ATCC MYA-4620 / FGSC 9075 / NRRL 31084</strain>
    </source>
</reference>
<dbReference type="EMBL" id="HG970334">
    <property type="protein sequence ID" value="CEF87535.1"/>
    <property type="molecule type" value="Genomic_DNA"/>
</dbReference>
<gene>
    <name evidence="1" type="ORF">FGRAMPH1_01T16477</name>
</gene>
<sequence>MSRLQCVYPEFISSLGSSADVIIPMVQLYASTTTCLIIMSLRWRKGAHAKPCTSQLTSTSVKLGSG</sequence>
<dbReference type="Proteomes" id="UP000070720">
    <property type="component" value="Chromosome 3"/>
</dbReference>
<dbReference type="EnsemblFungi" id="CEF87535">
    <property type="protein sequence ID" value="CEF87535"/>
    <property type="gene ID" value="FGRRES_20237"/>
</dbReference>
<name>A0A098E0A2_GIBZE</name>
<reference evidence="2 3" key="2">
    <citation type="journal article" date="2010" name="Nature">
        <title>Comparative genomics reveals mobile pathogenicity chromosomes in Fusarium.</title>
        <authorList>
            <person name="Ma L.J."/>
            <person name="van der Does H.C."/>
            <person name="Borkovich K.A."/>
            <person name="Coleman J.J."/>
            <person name="Daboussi M.J."/>
            <person name="Di Pietro A."/>
            <person name="Dufresne M."/>
            <person name="Freitag M."/>
            <person name="Grabherr M."/>
            <person name="Henrissat B."/>
            <person name="Houterman P.M."/>
            <person name="Kang S."/>
            <person name="Shim W.B."/>
            <person name="Woloshuk C."/>
            <person name="Xie X."/>
            <person name="Xu J.R."/>
            <person name="Antoniw J."/>
            <person name="Baker S.E."/>
            <person name="Bluhm B.H."/>
            <person name="Breakspear A."/>
            <person name="Brown D.W."/>
            <person name="Butchko R.A."/>
            <person name="Chapman S."/>
            <person name="Coulson R."/>
            <person name="Coutinho P.M."/>
            <person name="Danchin E.G."/>
            <person name="Diener A."/>
            <person name="Gale L.R."/>
            <person name="Gardiner D.M."/>
            <person name="Goff S."/>
            <person name="Hammond-Kosack K.E."/>
            <person name="Hilburn K."/>
            <person name="Hua-Van A."/>
            <person name="Jonkers W."/>
            <person name="Kazan K."/>
            <person name="Kodira C.D."/>
            <person name="Koehrsen M."/>
            <person name="Kumar L."/>
            <person name="Lee Y.H."/>
            <person name="Li L."/>
            <person name="Manners J.M."/>
            <person name="Miranda-Saavedra D."/>
            <person name="Mukherjee M."/>
            <person name="Park G."/>
            <person name="Park J."/>
            <person name="Park S.Y."/>
            <person name="Proctor R.H."/>
            <person name="Regev A."/>
            <person name="Ruiz-Roldan M.C."/>
            <person name="Sain D."/>
            <person name="Sakthikumar S."/>
            <person name="Sykes S."/>
            <person name="Schwartz D.C."/>
            <person name="Turgeon B.G."/>
            <person name="Wapinski I."/>
            <person name="Yoder O."/>
            <person name="Young S."/>
            <person name="Zeng Q."/>
            <person name="Zhou S."/>
            <person name="Galagan J."/>
            <person name="Cuomo C.A."/>
            <person name="Kistler H.C."/>
            <person name="Rep M."/>
        </authorList>
    </citation>
    <scope>GENOME REANNOTATION</scope>
    <source>
        <strain evidence="3">ATCC MYA-4620 / CBS 123657 / FGSC 9075 / NRRL 31084 / PH-1</strain>
        <strain evidence="2">PH-1 / ATCC MYA-4620 / FGSC 9075 / NRRL 31084</strain>
    </source>
</reference>
<evidence type="ECO:0000313" key="3">
    <source>
        <dbReference type="Proteomes" id="UP000070720"/>
    </source>
</evidence>
<evidence type="ECO:0000313" key="2">
    <source>
        <dbReference type="EnsemblFungi" id="CEF87535"/>
    </source>
</evidence>
<dbReference type="VEuPathDB" id="FungiDB:FGRAMPH1_01G16477"/>